<feature type="domain" description="F-box" evidence="2">
    <location>
        <begin position="44"/>
        <end position="88"/>
    </location>
</feature>
<dbReference type="Proteomes" id="UP000324705">
    <property type="component" value="Chromosome 4B"/>
</dbReference>
<dbReference type="InterPro" id="IPR001810">
    <property type="entry name" value="F-box_dom"/>
</dbReference>
<sequence length="798" mass="88450">MAWPAGFSVAKVRSDLAEPKPFPTRTQTQPTATMAAPPPPPPALPDDVVVEEILLRLPPDDPGCLFRASLVCKAWRNAVSHPRFRRRYIGLHRHRAPPVLGFLHDWEDGGIPDFFPTTASPFSLAAPDRRFWRPVDCRHGRALFLSDRRQETQELLLWEPITGARRGIPVPAAFRCQWPAAAVFCTADWCDHRDCAGGPFGVVFLFAGEQDRHVVTSACLYSSETGTWGKLNSRQDEFTMEFQNHSSVLVGRSLLYFLSDGGTILEYNLDSGVLAVLDRPPDDYGRGRQRFNLMLAEDGGLGVAEAIDFQLILWKREASDGTDARWVLSRIVDMDSFFDPVTLAPVLGFAEGANAIFVKTIYSLFMVELQSEQAKIVCSSPGFCNLIPVVGFYTPHSRLQVPGGEHHSPAPWLKQLGRGGQQGVWEEKSLEWAQVLFDEGCMAINEKDLAYTADCFRHVLEIRVRHYGGLAPECANTFYHYGGALLCKAREAANRSGTNLRGKGQTDGNMTGDGDDSVLDLAWKMLNTARVIVAKSPEKTMEKVNILNALAEISMTREDRDKSIGYYFEALAILEHLVGPDHFRIVDLNLRIGLASKVGDAIRYSTKAISLCMSHIHNLEIAKEALLADIHNLKIAKEALLADIHNLKIAKEALLADKDLRASAAKGHSGKSTLEDDISYLARMSSRVQKKLEELKQAMPTPSDGMDNIMKRVVSQASHEQNVKNTMARTASLTCSQMTRSNNSFHSPTMSTAAPRGSTGSSVTNFEIVGRDMKRAKDESISYEPSPKRLAKPFWTLL</sequence>
<dbReference type="InterPro" id="IPR011990">
    <property type="entry name" value="TPR-like_helical_dom_sf"/>
</dbReference>
<evidence type="ECO:0000259" key="2">
    <source>
        <dbReference type="SMART" id="SM00256"/>
    </source>
</evidence>
<reference evidence="3 4" key="1">
    <citation type="submission" date="2017-09" db="EMBL/GenBank/DDBJ databases">
        <authorList>
            <consortium name="International Durum Wheat Genome Sequencing Consortium (IDWGSC)"/>
            <person name="Milanesi L."/>
        </authorList>
    </citation>
    <scope>NUCLEOTIDE SEQUENCE [LARGE SCALE GENOMIC DNA]</scope>
    <source>
        <strain evidence="4">cv. Svevo</strain>
    </source>
</reference>
<dbReference type="InterPro" id="IPR036047">
    <property type="entry name" value="F-box-like_dom_sf"/>
</dbReference>
<dbReference type="Gramene" id="TRITD4Bv1G005820.2">
    <property type="protein sequence ID" value="TRITD4Bv1G005820.2"/>
    <property type="gene ID" value="TRITD4Bv1G005820"/>
</dbReference>
<dbReference type="SUPFAM" id="SSF81383">
    <property type="entry name" value="F-box domain"/>
    <property type="match status" value="1"/>
</dbReference>
<dbReference type="Gene3D" id="1.25.40.10">
    <property type="entry name" value="Tetratricopeptide repeat domain"/>
    <property type="match status" value="1"/>
</dbReference>
<feature type="region of interest" description="Disordered" evidence="1">
    <location>
        <begin position="14"/>
        <end position="42"/>
    </location>
</feature>
<evidence type="ECO:0000313" key="4">
    <source>
        <dbReference type="Proteomes" id="UP000324705"/>
    </source>
</evidence>
<evidence type="ECO:0000313" key="3">
    <source>
        <dbReference type="EMBL" id="VAI00913.1"/>
    </source>
</evidence>
<name>A0A9R0SSW8_TRITD</name>
<dbReference type="EMBL" id="LT934118">
    <property type="protein sequence ID" value="VAI00913.1"/>
    <property type="molecule type" value="Genomic_DNA"/>
</dbReference>
<dbReference type="SMART" id="SM00256">
    <property type="entry name" value="FBOX"/>
    <property type="match status" value="1"/>
</dbReference>
<proteinExistence type="predicted"/>
<organism evidence="3 4">
    <name type="scientific">Triticum turgidum subsp. durum</name>
    <name type="common">Durum wheat</name>
    <name type="synonym">Triticum durum</name>
    <dbReference type="NCBI Taxonomy" id="4567"/>
    <lineage>
        <taxon>Eukaryota</taxon>
        <taxon>Viridiplantae</taxon>
        <taxon>Streptophyta</taxon>
        <taxon>Embryophyta</taxon>
        <taxon>Tracheophyta</taxon>
        <taxon>Spermatophyta</taxon>
        <taxon>Magnoliopsida</taxon>
        <taxon>Liliopsida</taxon>
        <taxon>Poales</taxon>
        <taxon>Poaceae</taxon>
        <taxon>BOP clade</taxon>
        <taxon>Pooideae</taxon>
        <taxon>Triticodae</taxon>
        <taxon>Triticeae</taxon>
        <taxon>Triticinae</taxon>
        <taxon>Triticum</taxon>
    </lineage>
</organism>
<gene>
    <name evidence="3" type="ORF">TRITD_4Bv1G005820</name>
</gene>
<dbReference type="PANTHER" id="PTHR32133:SF283">
    <property type="entry name" value="F-BOX DOMAIN-CONTAINING PROTEIN"/>
    <property type="match status" value="1"/>
</dbReference>
<protein>
    <recommendedName>
        <fullName evidence="2">F-box domain-containing protein</fullName>
    </recommendedName>
</protein>
<dbReference type="AlphaFoldDB" id="A0A9R0SSW8"/>
<accession>A0A9R0SSW8</accession>
<feature type="region of interest" description="Disordered" evidence="1">
    <location>
        <begin position="741"/>
        <end position="763"/>
    </location>
</feature>
<dbReference type="Pfam" id="PF00646">
    <property type="entry name" value="F-box"/>
    <property type="match status" value="1"/>
</dbReference>
<keyword evidence="4" id="KW-1185">Reference proteome</keyword>
<dbReference type="PANTHER" id="PTHR32133">
    <property type="entry name" value="OS07G0120400 PROTEIN"/>
    <property type="match status" value="1"/>
</dbReference>
<feature type="compositionally biased region" description="Low complexity" evidence="1">
    <location>
        <begin position="23"/>
        <end position="35"/>
    </location>
</feature>
<evidence type="ECO:0000256" key="1">
    <source>
        <dbReference type="SAM" id="MobiDB-lite"/>
    </source>
</evidence>
<dbReference type="Gene3D" id="1.20.1280.50">
    <property type="match status" value="1"/>
</dbReference>